<evidence type="ECO:0000256" key="1">
    <source>
        <dbReference type="ARBA" id="ARBA00004141"/>
    </source>
</evidence>
<name>F4QB43_CACFS</name>
<evidence type="ECO:0000256" key="3">
    <source>
        <dbReference type="ARBA" id="ARBA00022989"/>
    </source>
</evidence>
<dbReference type="Gene3D" id="1.20.1280.290">
    <property type="match status" value="2"/>
</dbReference>
<feature type="transmembrane region" description="Helical" evidence="6">
    <location>
        <begin position="38"/>
        <end position="58"/>
    </location>
</feature>
<feature type="transmembrane region" description="Helical" evidence="6">
    <location>
        <begin position="64"/>
        <end position="84"/>
    </location>
</feature>
<sequence length="261" mass="29178">MDSPAAANVFGYIGVVLWSIQLLPQIRWNYIRKSTEGVSILCFSCWYIGGLVFCPYLVATESAVPLILQIALFSILILVILFQHCYYDKKIDPKKLYISLAIIIAVSVGIAYGLYALLDHFIDYDFEISLTITIISASLMAGGFIPAVYEILKSQSAEGLSRIFVAMDFLGGTASILSLVFAPPFDYMSFANFVIVPCFEGTIFFLSFYYGTQVKTKDIEYEEPTLHFNRSLTRSRRATTQSRAEMSTMDNKSSQPSSIVI</sequence>
<reference evidence="8" key="1">
    <citation type="journal article" date="2011" name="Genome Res.">
        <title>Phylogeny-wide analysis of social amoeba genomes highlights ancient origins for complex intercellular communication.</title>
        <authorList>
            <person name="Heidel A.J."/>
            <person name="Lawal H.M."/>
            <person name="Felder M."/>
            <person name="Schilde C."/>
            <person name="Helps N.R."/>
            <person name="Tunggal B."/>
            <person name="Rivero F."/>
            <person name="John U."/>
            <person name="Schleicher M."/>
            <person name="Eichinger L."/>
            <person name="Platzer M."/>
            <person name="Noegel A.A."/>
            <person name="Schaap P."/>
            <person name="Gloeckner G."/>
        </authorList>
    </citation>
    <scope>NUCLEOTIDE SEQUENCE [LARGE SCALE GENOMIC DNA]</scope>
    <source>
        <strain evidence="8">SH3</strain>
    </source>
</reference>
<dbReference type="OrthoDB" id="407617at2759"/>
<dbReference type="Pfam" id="PF04193">
    <property type="entry name" value="PQ-loop"/>
    <property type="match status" value="2"/>
</dbReference>
<dbReference type="AlphaFoldDB" id="F4QB43"/>
<evidence type="ECO:0008006" key="9">
    <source>
        <dbReference type="Google" id="ProtNLM"/>
    </source>
</evidence>
<dbReference type="KEGG" id="dfa:DFA_10688"/>
<keyword evidence="3 6" id="KW-1133">Transmembrane helix</keyword>
<dbReference type="GO" id="GO:0016020">
    <property type="term" value="C:membrane"/>
    <property type="evidence" value="ECO:0007669"/>
    <property type="project" value="UniProtKB-SubCell"/>
</dbReference>
<comment type="subcellular location">
    <subcellularLocation>
        <location evidence="1">Membrane</location>
        <topology evidence="1">Multi-pass membrane protein</topology>
    </subcellularLocation>
</comment>
<evidence type="ECO:0000313" key="7">
    <source>
        <dbReference type="EMBL" id="EGG14815.1"/>
    </source>
</evidence>
<feature type="compositionally biased region" description="Polar residues" evidence="5">
    <location>
        <begin position="244"/>
        <end position="261"/>
    </location>
</feature>
<evidence type="ECO:0000256" key="5">
    <source>
        <dbReference type="SAM" id="MobiDB-lite"/>
    </source>
</evidence>
<dbReference type="InterPro" id="IPR006603">
    <property type="entry name" value="PQ-loop_rpt"/>
</dbReference>
<evidence type="ECO:0000256" key="2">
    <source>
        <dbReference type="ARBA" id="ARBA00022692"/>
    </source>
</evidence>
<evidence type="ECO:0000256" key="6">
    <source>
        <dbReference type="SAM" id="Phobius"/>
    </source>
</evidence>
<dbReference type="Proteomes" id="UP000007797">
    <property type="component" value="Unassembled WGS sequence"/>
</dbReference>
<evidence type="ECO:0000256" key="4">
    <source>
        <dbReference type="ARBA" id="ARBA00023136"/>
    </source>
</evidence>
<keyword evidence="2 6" id="KW-0812">Transmembrane</keyword>
<proteinExistence type="predicted"/>
<dbReference type="OMA" id="YYEKKWS"/>
<accession>F4QB43</accession>
<feature type="region of interest" description="Disordered" evidence="5">
    <location>
        <begin position="232"/>
        <end position="261"/>
    </location>
</feature>
<keyword evidence="4 6" id="KW-0472">Membrane</keyword>
<feature type="transmembrane region" description="Helical" evidence="6">
    <location>
        <begin position="130"/>
        <end position="151"/>
    </location>
</feature>
<evidence type="ECO:0000313" key="8">
    <source>
        <dbReference type="Proteomes" id="UP000007797"/>
    </source>
</evidence>
<dbReference type="RefSeq" id="XP_004351331.1">
    <property type="nucleotide sequence ID" value="XM_004351279.1"/>
</dbReference>
<feature type="transmembrane region" description="Helical" evidence="6">
    <location>
        <begin position="163"/>
        <end position="181"/>
    </location>
</feature>
<gene>
    <name evidence="7" type="ORF">DFA_10688</name>
</gene>
<organism evidence="7 8">
    <name type="scientific">Cavenderia fasciculata</name>
    <name type="common">Slime mold</name>
    <name type="synonym">Dictyostelium fasciculatum</name>
    <dbReference type="NCBI Taxonomy" id="261658"/>
    <lineage>
        <taxon>Eukaryota</taxon>
        <taxon>Amoebozoa</taxon>
        <taxon>Evosea</taxon>
        <taxon>Eumycetozoa</taxon>
        <taxon>Dictyostelia</taxon>
        <taxon>Acytosteliales</taxon>
        <taxon>Cavenderiaceae</taxon>
        <taxon>Cavenderia</taxon>
    </lineage>
</organism>
<feature type="transmembrane region" description="Helical" evidence="6">
    <location>
        <begin position="96"/>
        <end position="118"/>
    </location>
</feature>
<dbReference type="PANTHER" id="PTHR16201">
    <property type="entry name" value="SEVEN TRANSMEMBRANE PROTEIN 1-RELATED"/>
    <property type="match status" value="1"/>
</dbReference>
<dbReference type="SMART" id="SM00679">
    <property type="entry name" value="CTNS"/>
    <property type="match status" value="2"/>
</dbReference>
<dbReference type="PANTHER" id="PTHR16201:SF37">
    <property type="entry name" value="PQ-LOOP REPEAT-CONTAINING PROTEIN"/>
    <property type="match status" value="1"/>
</dbReference>
<dbReference type="EMBL" id="GL883027">
    <property type="protein sequence ID" value="EGG14815.1"/>
    <property type="molecule type" value="Genomic_DNA"/>
</dbReference>
<dbReference type="GeneID" id="14866910"/>
<feature type="transmembrane region" description="Helical" evidence="6">
    <location>
        <begin position="6"/>
        <end position="26"/>
    </location>
</feature>
<protein>
    <recommendedName>
        <fullName evidence="9">PQ-loop repeat-containing protein</fullName>
    </recommendedName>
</protein>
<feature type="transmembrane region" description="Helical" evidence="6">
    <location>
        <begin position="187"/>
        <end position="210"/>
    </location>
</feature>
<keyword evidence="8" id="KW-1185">Reference proteome</keyword>
<dbReference type="InterPro" id="IPR051415">
    <property type="entry name" value="LAAT-1"/>
</dbReference>